<accession>A0A1H8YNG5</accession>
<dbReference type="OrthoDB" id="3694991at2"/>
<dbReference type="Proteomes" id="UP000198582">
    <property type="component" value="Unassembled WGS sequence"/>
</dbReference>
<sequence length="153" mass="17061">MDDVLPEAVEYDITQVADLDALLRTLRAENEKLEDPDMTGGRFWRLNVGPDATEGLRVGVRGAVGSLVWSTPRESFVPTVGMNEDLASYRDIKGYEAPRPPRSEVPINLVYATVAEYYASHRQPVTVQWMAEPSPPRLPGEPDSYMDGAWIPE</sequence>
<keyword evidence="2" id="KW-1185">Reference proteome</keyword>
<protein>
    <submittedName>
        <fullName evidence="1">Immunity protein Imm1</fullName>
    </submittedName>
</protein>
<dbReference type="Pfam" id="PF14430">
    <property type="entry name" value="Imm1"/>
    <property type="match status" value="1"/>
</dbReference>
<dbReference type="AlphaFoldDB" id="A0A1H8YNG5"/>
<name>A0A1H8YNG5_9PSEU</name>
<gene>
    <name evidence="1" type="ORF">SAMN04489732_13022</name>
</gene>
<dbReference type="InterPro" id="IPR025680">
    <property type="entry name" value="DddI"/>
</dbReference>
<proteinExistence type="predicted"/>
<organism evidence="1 2">
    <name type="scientific">Amycolatopsis saalfeldensis</name>
    <dbReference type="NCBI Taxonomy" id="394193"/>
    <lineage>
        <taxon>Bacteria</taxon>
        <taxon>Bacillati</taxon>
        <taxon>Actinomycetota</taxon>
        <taxon>Actinomycetes</taxon>
        <taxon>Pseudonocardiales</taxon>
        <taxon>Pseudonocardiaceae</taxon>
        <taxon>Amycolatopsis</taxon>
    </lineage>
</organism>
<dbReference type="RefSeq" id="WP_091628557.1">
    <property type="nucleotide sequence ID" value="NZ_FOEF01000030.1"/>
</dbReference>
<evidence type="ECO:0000313" key="2">
    <source>
        <dbReference type="Proteomes" id="UP000198582"/>
    </source>
</evidence>
<dbReference type="EMBL" id="FOEF01000030">
    <property type="protein sequence ID" value="SEP53720.1"/>
    <property type="molecule type" value="Genomic_DNA"/>
</dbReference>
<evidence type="ECO:0000313" key="1">
    <source>
        <dbReference type="EMBL" id="SEP53720.1"/>
    </source>
</evidence>
<reference evidence="1 2" key="1">
    <citation type="submission" date="2016-10" db="EMBL/GenBank/DDBJ databases">
        <authorList>
            <person name="de Groot N.N."/>
        </authorList>
    </citation>
    <scope>NUCLEOTIDE SEQUENCE [LARGE SCALE GENOMIC DNA]</scope>
    <source>
        <strain evidence="1 2">DSM 44993</strain>
    </source>
</reference>